<dbReference type="FunFam" id="4.10.400.10:FF:000034">
    <property type="entry name" value="Low-density lipoprotein receptor-related protein 2"/>
    <property type="match status" value="1"/>
</dbReference>
<feature type="repeat" description="LDL-receptor class B" evidence="15">
    <location>
        <begin position="587"/>
        <end position="631"/>
    </location>
</feature>
<dbReference type="InterPro" id="IPR023415">
    <property type="entry name" value="LDLR_class-A_CS"/>
</dbReference>
<feature type="chain" id="PRO_5004911031" evidence="17">
    <location>
        <begin position="24"/>
        <end position="867"/>
    </location>
</feature>
<feature type="disulfide bond" evidence="14">
    <location>
        <begin position="133"/>
        <end position="148"/>
    </location>
</feature>
<dbReference type="InterPro" id="IPR000152">
    <property type="entry name" value="EGF-type_Asp/Asn_hydroxyl_site"/>
</dbReference>
<dbReference type="InterPro" id="IPR002172">
    <property type="entry name" value="LDrepeatLR_classA_rpt"/>
</dbReference>
<evidence type="ECO:0000256" key="3">
    <source>
        <dbReference type="ARBA" id="ARBA00022536"/>
    </source>
</evidence>
<feature type="disulfide bond" evidence="14">
    <location>
        <begin position="82"/>
        <end position="100"/>
    </location>
</feature>
<dbReference type="InterPro" id="IPR011042">
    <property type="entry name" value="6-blade_b-propeller_TolB-like"/>
</dbReference>
<dbReference type="GO" id="GO:0043235">
    <property type="term" value="C:receptor complex"/>
    <property type="evidence" value="ECO:0007669"/>
    <property type="project" value="TreeGrafter"/>
</dbReference>
<dbReference type="InterPro" id="IPR000742">
    <property type="entry name" value="EGF"/>
</dbReference>
<dbReference type="Gene3D" id="2.120.10.30">
    <property type="entry name" value="TolB, C-terminal domain"/>
    <property type="match status" value="1"/>
</dbReference>
<keyword evidence="10 14" id="KW-1015">Disulfide bond</keyword>
<dbReference type="Pfam" id="PF00058">
    <property type="entry name" value="Ldl_recept_b"/>
    <property type="match status" value="3"/>
</dbReference>
<dbReference type="PROSITE" id="PS51120">
    <property type="entry name" value="LDLRB"/>
    <property type="match status" value="2"/>
</dbReference>
<feature type="disulfide bond" evidence="14">
    <location>
        <begin position="174"/>
        <end position="189"/>
    </location>
</feature>
<evidence type="ECO:0000256" key="2">
    <source>
        <dbReference type="ARBA" id="ARBA00022475"/>
    </source>
</evidence>
<dbReference type="SMART" id="SM00179">
    <property type="entry name" value="EGF_CA"/>
    <property type="match status" value="2"/>
</dbReference>
<keyword evidence="12" id="KW-0325">Glycoprotein</keyword>
<evidence type="ECO:0000256" key="6">
    <source>
        <dbReference type="ARBA" id="ARBA00022729"/>
    </source>
</evidence>
<feature type="disulfide bond" evidence="14">
    <location>
        <begin position="226"/>
        <end position="241"/>
    </location>
</feature>
<dbReference type="SMART" id="SM00181">
    <property type="entry name" value="EGF"/>
    <property type="match status" value="3"/>
</dbReference>
<dbReference type="SUPFAM" id="SSF57424">
    <property type="entry name" value="LDL receptor-like module"/>
    <property type="match status" value="7"/>
</dbReference>
<dbReference type="Pfam" id="PF07645">
    <property type="entry name" value="EGF_CA"/>
    <property type="match status" value="1"/>
</dbReference>
<dbReference type="CDD" id="cd00112">
    <property type="entry name" value="LDLa"/>
    <property type="match status" value="7"/>
</dbReference>
<evidence type="ECO:0000256" key="17">
    <source>
        <dbReference type="SAM" id="SignalP"/>
    </source>
</evidence>
<dbReference type="PROSITE" id="PS50026">
    <property type="entry name" value="EGF_3"/>
    <property type="match status" value="1"/>
</dbReference>
<dbReference type="InterPro" id="IPR036055">
    <property type="entry name" value="LDL_receptor-like_sf"/>
</dbReference>
<dbReference type="InterPro" id="IPR049883">
    <property type="entry name" value="NOTCH1_EGF-like"/>
</dbReference>
<dbReference type="PROSITE" id="PS00010">
    <property type="entry name" value="ASX_HYDROXYL"/>
    <property type="match status" value="1"/>
</dbReference>
<evidence type="ECO:0000256" key="1">
    <source>
        <dbReference type="ARBA" id="ARBA00004251"/>
    </source>
</evidence>
<dbReference type="GO" id="GO:0016324">
    <property type="term" value="C:apical plasma membrane"/>
    <property type="evidence" value="ECO:0007669"/>
    <property type="project" value="TreeGrafter"/>
</dbReference>
<accession>W8NYZ2</accession>
<reference evidence="19" key="1">
    <citation type="journal article" date="2014" name="Comp. Biochem. Physiol. B, Biochem. Mol. Biol.">
        <title>Four cDNAs encoding lipoprotein receptors from shrimp (Pandalopsis japonica): structural characterization and expression analysis during maturation.</title>
        <authorList>
            <person name="Lee J.H."/>
            <person name="Kim B.K."/>
            <person name="Seo Y.I."/>
            <person name="Choi J.H."/>
            <person name="Kang S.W."/>
            <person name="Kang C.K."/>
            <person name="Park W.G."/>
            <person name="Kim H.W."/>
        </authorList>
    </citation>
    <scope>NUCLEOTIDE SEQUENCE</scope>
</reference>
<dbReference type="SUPFAM" id="SSF63825">
    <property type="entry name" value="YWTD domain"/>
    <property type="match status" value="1"/>
</dbReference>
<dbReference type="PANTHER" id="PTHR22722:SF14">
    <property type="entry name" value="MEGALIN, ISOFORM A"/>
    <property type="match status" value="1"/>
</dbReference>
<evidence type="ECO:0000313" key="19">
    <source>
        <dbReference type="EMBL" id="AHL26190.1"/>
    </source>
</evidence>
<dbReference type="GO" id="GO:0006898">
    <property type="term" value="P:receptor-mediated endocytosis"/>
    <property type="evidence" value="ECO:0007669"/>
    <property type="project" value="TreeGrafter"/>
</dbReference>
<feature type="repeat" description="LDL-receptor class B" evidence="15">
    <location>
        <begin position="542"/>
        <end position="586"/>
    </location>
</feature>
<protein>
    <submittedName>
        <fullName evidence="19">Lipoprotein receptor 2A</fullName>
    </submittedName>
</protein>
<dbReference type="Gene3D" id="4.10.400.10">
    <property type="entry name" value="Low-density Lipoprotein Receptor"/>
    <property type="match status" value="7"/>
</dbReference>
<dbReference type="PRINTS" id="PR00261">
    <property type="entry name" value="LDLRECEPTOR"/>
</dbReference>
<dbReference type="Gene3D" id="2.10.25.10">
    <property type="entry name" value="Laminin"/>
    <property type="match status" value="2"/>
</dbReference>
<name>W8NYZ2_PANJP</name>
<feature type="disulfide bond" evidence="14">
    <location>
        <begin position="27"/>
        <end position="39"/>
    </location>
</feature>
<dbReference type="PANTHER" id="PTHR22722">
    <property type="entry name" value="LOW-DENSITY LIPOPROTEIN RECEPTOR-RELATED PROTEIN 2-RELATED"/>
    <property type="match status" value="1"/>
</dbReference>
<dbReference type="InterPro" id="IPR001881">
    <property type="entry name" value="EGF-like_Ca-bd_dom"/>
</dbReference>
<sequence length="867" mass="97435">MTAKRKMKIILVLLSASATVVNCQTECKDTEWRCDRSRCIPKKWMCDGDPDCSDGTDEVIANCPTSPDEASAKVCRFTEFKCGNGNCIPKPWKCDGSDDCQDNSDEVDCSTGCSAKEFQCQSNQQCIAGRWRCNGFKDCEDGSDEVNCTVTTTPVPPHMFKCQSGISIPKKWVCDGESDCSDGSDEKDCDPESLRIRNVTASPRPSICRENEFQCGSYCVLKTWVCDGTKDCMNGEDEANCTECPSHQFQCADKKQCIPRHKRCNLNNDCMDGSDEVGCPSVPPEVSSQCNLTTHFMCKRGSCIERRVLCDGRNNCGDWEDETEEVYGINECERNNGGCTHSCVDTREDHYCTCDSGYRLVGRYTCEDVDECVEIPGSCSQKCTNTIGGYHCSCQPGYERDPGNYTRCKAASGEAYLLFSHRYDIRSLRLRDRDMTSIVTNARGATALDYMYSSHEIVWSNNKDNEIVRANLTTPDIREVLVTGERVSADGLAVDWIHNHIYYTDTGNFKIRMLSWDARWSKTIVNEKLGQPRAIVVSPFDGYVFWTDWGSEPKIERVGLDGADRTAIIREPHVFWPNGITMDHSNNHIYWCDGKLNTISRANLDGSQIEVILFSPSFLRLPYSITVFEDTLYWTDWSQLALYSADKFTGEDIKNISTGHLLESPRVVHVFHEYRQPAGENVCESHLCSHFCIRTPAGVPMCTCPDGLVLSSRDSLTCLDYDLEDNDLYDIISTEMPNEIAENQPERPINPQRDDNNELIPTTLEHTGPLPGEPHIGMILGVFLGSTVVLALGVLVFVAWWKTRQGVVKRIRFDNPVYKKTTDEEMDGGGYIIGQKDLLYNPTDFQYTEGPDVCMREDDNAPLTPKT</sequence>
<dbReference type="InterPro" id="IPR018097">
    <property type="entry name" value="EGF_Ca-bd_CS"/>
</dbReference>
<keyword evidence="11 19" id="KW-0675">Receptor</keyword>
<dbReference type="CDD" id="cd00054">
    <property type="entry name" value="EGF_CA"/>
    <property type="match status" value="1"/>
</dbReference>
<keyword evidence="4" id="KW-0254">Endocytosis</keyword>
<keyword evidence="8 16" id="KW-1133">Transmembrane helix</keyword>
<comment type="subcellular location">
    <subcellularLocation>
        <location evidence="1">Cell membrane</location>
        <topology evidence="1">Single-pass type I membrane protein</topology>
    </subcellularLocation>
</comment>
<dbReference type="SMART" id="SM00192">
    <property type="entry name" value="LDLa"/>
    <property type="match status" value="7"/>
</dbReference>
<dbReference type="PROSITE" id="PS01187">
    <property type="entry name" value="EGF_CA"/>
    <property type="match status" value="1"/>
</dbReference>
<evidence type="ECO:0000256" key="12">
    <source>
        <dbReference type="ARBA" id="ARBA00023180"/>
    </source>
</evidence>
<dbReference type="PROSITE" id="PS50068">
    <property type="entry name" value="LDLRA_2"/>
    <property type="match status" value="7"/>
</dbReference>
<evidence type="ECO:0000256" key="15">
    <source>
        <dbReference type="PROSITE-ProRule" id="PRU00461"/>
    </source>
</evidence>
<evidence type="ECO:0000259" key="18">
    <source>
        <dbReference type="PROSITE" id="PS50026"/>
    </source>
</evidence>
<feature type="disulfide bond" evidence="14">
    <location>
        <begin position="94"/>
        <end position="109"/>
    </location>
</feature>
<feature type="disulfide bond" evidence="14">
    <location>
        <begin position="75"/>
        <end position="87"/>
    </location>
</feature>
<comment type="caution">
    <text evidence="13">Lacks conserved residue(s) required for the propagation of feature annotation.</text>
</comment>
<evidence type="ECO:0000256" key="8">
    <source>
        <dbReference type="ARBA" id="ARBA00022989"/>
    </source>
</evidence>
<keyword evidence="2" id="KW-1003">Cell membrane</keyword>
<feature type="domain" description="EGF-like" evidence="18">
    <location>
        <begin position="368"/>
        <end position="409"/>
    </location>
</feature>
<feature type="disulfide bond" evidence="14">
    <location>
        <begin position="264"/>
        <end position="279"/>
    </location>
</feature>
<dbReference type="InterPro" id="IPR000033">
    <property type="entry name" value="LDLR_classB_rpt"/>
</dbReference>
<dbReference type="InterPro" id="IPR051221">
    <property type="entry name" value="LDLR-related"/>
</dbReference>
<feature type="signal peptide" evidence="17">
    <location>
        <begin position="1"/>
        <end position="23"/>
    </location>
</feature>
<dbReference type="SMART" id="SM00135">
    <property type="entry name" value="LY"/>
    <property type="match status" value="4"/>
</dbReference>
<evidence type="ECO:0000256" key="14">
    <source>
        <dbReference type="PROSITE-ProRule" id="PRU00124"/>
    </source>
</evidence>
<dbReference type="InterPro" id="IPR009030">
    <property type="entry name" value="Growth_fac_rcpt_cys_sf"/>
</dbReference>
<dbReference type="EMBL" id="KJ417812">
    <property type="protein sequence ID" value="AHL26190.1"/>
    <property type="molecule type" value="mRNA"/>
</dbReference>
<evidence type="ECO:0000256" key="4">
    <source>
        <dbReference type="ARBA" id="ARBA00022583"/>
    </source>
</evidence>
<evidence type="ECO:0000256" key="11">
    <source>
        <dbReference type="ARBA" id="ARBA00023170"/>
    </source>
</evidence>
<evidence type="ECO:0000256" key="10">
    <source>
        <dbReference type="ARBA" id="ARBA00023157"/>
    </source>
</evidence>
<dbReference type="PROSITE" id="PS01186">
    <property type="entry name" value="EGF_2"/>
    <property type="match status" value="1"/>
</dbReference>
<dbReference type="Pfam" id="PF00057">
    <property type="entry name" value="Ldl_recept_a"/>
    <property type="match status" value="7"/>
</dbReference>
<dbReference type="SUPFAM" id="SSF57184">
    <property type="entry name" value="Growth factor receptor domain"/>
    <property type="match status" value="1"/>
</dbReference>
<reference evidence="19" key="2">
    <citation type="submission" date="2014-02" db="EMBL/GenBank/DDBJ databases">
        <authorList>
            <person name="Lee J.-H."/>
            <person name="Kim B.K."/>
            <person name="Kim H.-W."/>
        </authorList>
    </citation>
    <scope>NUCLEOTIDE SEQUENCE</scope>
</reference>
<evidence type="ECO:0000256" key="16">
    <source>
        <dbReference type="SAM" id="Phobius"/>
    </source>
</evidence>
<keyword evidence="9 16" id="KW-0472">Membrane</keyword>
<dbReference type="FunFam" id="2.10.25.10:FF:000009">
    <property type="entry name" value="Low-density lipoprotein receptor isoform 1"/>
    <property type="match status" value="1"/>
</dbReference>
<keyword evidence="3 13" id="KW-0245">EGF-like domain</keyword>
<dbReference type="GO" id="GO:0005509">
    <property type="term" value="F:calcium ion binding"/>
    <property type="evidence" value="ECO:0007669"/>
    <property type="project" value="InterPro"/>
</dbReference>
<keyword evidence="6 17" id="KW-0732">Signal</keyword>
<proteinExistence type="evidence at transcript level"/>
<feature type="transmembrane region" description="Helical" evidence="16">
    <location>
        <begin position="776"/>
        <end position="801"/>
    </location>
</feature>
<gene>
    <name evidence="19" type="primary">LpR2A</name>
</gene>
<dbReference type="PROSITE" id="PS01209">
    <property type="entry name" value="LDLRA_1"/>
    <property type="match status" value="3"/>
</dbReference>
<feature type="disulfide bond" evidence="14">
    <location>
        <begin position="34"/>
        <end position="52"/>
    </location>
</feature>
<evidence type="ECO:0000256" key="7">
    <source>
        <dbReference type="ARBA" id="ARBA00022737"/>
    </source>
</evidence>
<dbReference type="GO" id="GO:0042562">
    <property type="term" value="F:hormone binding"/>
    <property type="evidence" value="ECO:0007669"/>
    <property type="project" value="TreeGrafter"/>
</dbReference>
<evidence type="ECO:0000256" key="5">
    <source>
        <dbReference type="ARBA" id="ARBA00022692"/>
    </source>
</evidence>
<keyword evidence="19" id="KW-0449">Lipoprotein</keyword>
<dbReference type="AlphaFoldDB" id="W8NYZ2"/>
<feature type="disulfide bond" evidence="14">
    <location>
        <begin position="298"/>
        <end position="316"/>
    </location>
</feature>
<keyword evidence="7" id="KW-0677">Repeat</keyword>
<keyword evidence="5 16" id="KW-0812">Transmembrane</keyword>
<dbReference type="FunFam" id="2.120.10.30:FF:000241">
    <property type="entry name" value="Low-density lipoprotein receptor-related protein 6"/>
    <property type="match status" value="1"/>
</dbReference>
<evidence type="ECO:0000256" key="9">
    <source>
        <dbReference type="ARBA" id="ARBA00023136"/>
    </source>
</evidence>
<evidence type="ECO:0000256" key="13">
    <source>
        <dbReference type="PROSITE-ProRule" id="PRU00076"/>
    </source>
</evidence>
<feature type="disulfide bond" evidence="14">
    <location>
        <begin position="162"/>
        <end position="180"/>
    </location>
</feature>
<organism evidence="19">
    <name type="scientific">Pandalus japonicus</name>
    <name type="common">Morotoge shrimp</name>
    <name type="synonym">Pandalopsis dispar var. japonica</name>
    <dbReference type="NCBI Taxonomy" id="666362"/>
    <lineage>
        <taxon>Eukaryota</taxon>
        <taxon>Metazoa</taxon>
        <taxon>Ecdysozoa</taxon>
        <taxon>Arthropoda</taxon>
        <taxon>Crustacea</taxon>
        <taxon>Multicrustacea</taxon>
        <taxon>Malacostraca</taxon>
        <taxon>Eumalacostraca</taxon>
        <taxon>Eucarida</taxon>
        <taxon>Decapoda</taxon>
        <taxon>Pleocyemata</taxon>
        <taxon>Caridea</taxon>
        <taxon>Pandaloidea</taxon>
        <taxon>Pandalidae</taxon>
        <taxon>Pandalus</taxon>
    </lineage>
</organism>